<dbReference type="InterPro" id="IPR047313">
    <property type="entry name" value="SMN_C"/>
</dbReference>
<evidence type="ECO:0000256" key="1">
    <source>
        <dbReference type="ARBA" id="ARBA00004123"/>
    </source>
</evidence>
<dbReference type="PANTHER" id="PTHR39267:SF1">
    <property type="entry name" value="SURVIVAL MOTOR NEURON PROTEIN"/>
    <property type="match status" value="1"/>
</dbReference>
<evidence type="ECO:0000313" key="8">
    <source>
        <dbReference type="EMBL" id="EHY56169.1"/>
    </source>
</evidence>
<dbReference type="GO" id="GO:0008380">
    <property type="term" value="P:RNA splicing"/>
    <property type="evidence" value="ECO:0007669"/>
    <property type="project" value="UniProtKB-KW"/>
</dbReference>
<feature type="region of interest" description="Disordered" evidence="6">
    <location>
        <begin position="71"/>
        <end position="134"/>
    </location>
</feature>
<feature type="compositionally biased region" description="Low complexity" evidence="6">
    <location>
        <begin position="97"/>
        <end position="113"/>
    </location>
</feature>
<dbReference type="GO" id="GO:0006397">
    <property type="term" value="P:mRNA processing"/>
    <property type="evidence" value="ECO:0007669"/>
    <property type="project" value="UniProtKB-KW"/>
</dbReference>
<keyword evidence="4" id="KW-0508">mRNA splicing</keyword>
<proteinExistence type="inferred from homology"/>
<dbReference type="EMBL" id="JH226132">
    <property type="protein sequence ID" value="EHY56169.1"/>
    <property type="molecule type" value="Genomic_DNA"/>
</dbReference>
<dbReference type="RefSeq" id="XP_009156629.1">
    <property type="nucleotide sequence ID" value="XM_009158381.1"/>
</dbReference>
<sequence>MPKNKKAKTKHYPSKNSAELSQAEIWDDSALIRSWNDAVAEYEYYHSIHARGEDVEEILRKAEMDELAENGTGALSTEWQQVNSGQTDLESDARPISGSTAVAAGATAAGRASPESQEDGEIEDGELEDDLEAAREALSRKVVLQTELSAPQVPAETPAEQEISQHVAENMASQVPSSSANKPKPMIGPSLPPAAVEAPGPSAEQTLENIKMAYYWAGYYSGLYDGQRQAQASAPPPPPPQP</sequence>
<dbReference type="GO" id="GO:0005634">
    <property type="term" value="C:nucleus"/>
    <property type="evidence" value="ECO:0007669"/>
    <property type="project" value="UniProtKB-SubCell"/>
</dbReference>
<reference evidence="8" key="1">
    <citation type="submission" date="2011-07" db="EMBL/GenBank/DDBJ databases">
        <title>The Genome Sequence of Exophiala (Wangiella) dermatitidis NIH/UT8656.</title>
        <authorList>
            <consortium name="The Broad Institute Genome Sequencing Platform"/>
            <person name="Cuomo C."/>
            <person name="Wang Z."/>
            <person name="Hunicke-Smith S."/>
            <person name="Szanislo P.J."/>
            <person name="Earl A."/>
            <person name="Young S.K."/>
            <person name="Zeng Q."/>
            <person name="Gargeya S."/>
            <person name="Fitzgerald M."/>
            <person name="Haas B."/>
            <person name="Abouelleil A."/>
            <person name="Alvarado L."/>
            <person name="Arachchi H.M."/>
            <person name="Berlin A."/>
            <person name="Brown A."/>
            <person name="Chapman S.B."/>
            <person name="Chen Z."/>
            <person name="Dunbar C."/>
            <person name="Freedman E."/>
            <person name="Gearin G."/>
            <person name="Gellesch M."/>
            <person name="Goldberg J."/>
            <person name="Griggs A."/>
            <person name="Gujja S."/>
            <person name="Heiman D."/>
            <person name="Howarth C."/>
            <person name="Larson L."/>
            <person name="Lui A."/>
            <person name="MacDonald P.J.P."/>
            <person name="Montmayeur A."/>
            <person name="Murphy C."/>
            <person name="Neiman D."/>
            <person name="Pearson M."/>
            <person name="Priest M."/>
            <person name="Roberts A."/>
            <person name="Saif S."/>
            <person name="Shea T."/>
            <person name="Shenoy N."/>
            <person name="Sisk P."/>
            <person name="Stolte C."/>
            <person name="Sykes S."/>
            <person name="Wortman J."/>
            <person name="Nusbaum C."/>
            <person name="Birren B."/>
        </authorList>
    </citation>
    <scope>NUCLEOTIDE SEQUENCE</scope>
    <source>
        <strain evidence="8">NIH/UT8656</strain>
    </source>
</reference>
<comment type="subcellular location">
    <subcellularLocation>
        <location evidence="1">Nucleus</location>
    </subcellularLocation>
</comment>
<dbReference type="InterPro" id="IPR040424">
    <property type="entry name" value="Smn1"/>
</dbReference>
<dbReference type="VEuPathDB" id="FungiDB:HMPREF1120_04263"/>
<feature type="compositionally biased region" description="Polar residues" evidence="6">
    <location>
        <begin position="171"/>
        <end position="181"/>
    </location>
</feature>
<dbReference type="AlphaFoldDB" id="H6BX13"/>
<protein>
    <recommendedName>
        <fullName evidence="7">Survival Motor Neuron Gemin2-binding domain-containing protein</fullName>
    </recommendedName>
</protein>
<keyword evidence="9" id="KW-1185">Reference proteome</keyword>
<evidence type="ECO:0000256" key="2">
    <source>
        <dbReference type="ARBA" id="ARBA00005371"/>
    </source>
</evidence>
<name>H6BX13_EXODN</name>
<comment type="similarity">
    <text evidence="2">Belongs to the SMN family.</text>
</comment>
<keyword evidence="3" id="KW-0507">mRNA processing</keyword>
<feature type="region of interest" description="Disordered" evidence="6">
    <location>
        <begin position="1"/>
        <end position="20"/>
    </location>
</feature>
<evidence type="ECO:0000256" key="5">
    <source>
        <dbReference type="ARBA" id="ARBA00023242"/>
    </source>
</evidence>
<dbReference type="CDD" id="cd22851">
    <property type="entry name" value="SMN_N"/>
    <property type="match status" value="1"/>
</dbReference>
<feature type="compositionally biased region" description="Polar residues" evidence="6">
    <location>
        <begin position="73"/>
        <end position="88"/>
    </location>
</feature>
<gene>
    <name evidence="8" type="ORF">HMPREF1120_04263</name>
</gene>
<feature type="compositionally biased region" description="Basic residues" evidence="6">
    <location>
        <begin position="1"/>
        <end position="13"/>
    </location>
</feature>
<dbReference type="CDD" id="cd22852">
    <property type="entry name" value="SMN_C"/>
    <property type="match status" value="1"/>
</dbReference>
<organism evidence="8 9">
    <name type="scientific">Exophiala dermatitidis (strain ATCC 34100 / CBS 525.76 / NIH/UT8656)</name>
    <name type="common">Black yeast</name>
    <name type="synonym">Wangiella dermatitidis</name>
    <dbReference type="NCBI Taxonomy" id="858893"/>
    <lineage>
        <taxon>Eukaryota</taxon>
        <taxon>Fungi</taxon>
        <taxon>Dikarya</taxon>
        <taxon>Ascomycota</taxon>
        <taxon>Pezizomycotina</taxon>
        <taxon>Eurotiomycetes</taxon>
        <taxon>Chaetothyriomycetidae</taxon>
        <taxon>Chaetothyriales</taxon>
        <taxon>Herpotrichiellaceae</taxon>
        <taxon>Exophiala</taxon>
    </lineage>
</organism>
<feature type="domain" description="Survival Motor Neuron Gemin2-binding" evidence="7">
    <location>
        <begin position="23"/>
        <end position="42"/>
    </location>
</feature>
<evidence type="ECO:0000256" key="4">
    <source>
        <dbReference type="ARBA" id="ARBA00023187"/>
    </source>
</evidence>
<evidence type="ECO:0000259" key="7">
    <source>
        <dbReference type="Pfam" id="PF20636"/>
    </source>
</evidence>
<dbReference type="InParanoid" id="H6BX13"/>
<dbReference type="OrthoDB" id="197400at2759"/>
<dbReference type="InterPro" id="IPR049481">
    <property type="entry name" value="SMN_G2-BD"/>
</dbReference>
<evidence type="ECO:0000256" key="3">
    <source>
        <dbReference type="ARBA" id="ARBA00022664"/>
    </source>
</evidence>
<dbReference type="STRING" id="858893.H6BX13"/>
<evidence type="ECO:0000256" key="6">
    <source>
        <dbReference type="SAM" id="MobiDB-lite"/>
    </source>
</evidence>
<dbReference type="Proteomes" id="UP000007304">
    <property type="component" value="Unassembled WGS sequence"/>
</dbReference>
<feature type="compositionally biased region" description="Acidic residues" evidence="6">
    <location>
        <begin position="116"/>
        <end position="131"/>
    </location>
</feature>
<dbReference type="PANTHER" id="PTHR39267">
    <property type="entry name" value="SURVIVAL MOTOR NEURON-LIKE PROTEIN 1"/>
    <property type="match status" value="1"/>
</dbReference>
<accession>H6BX13</accession>
<dbReference type="eggNOG" id="KOG4327">
    <property type="taxonomic scope" value="Eukaryota"/>
</dbReference>
<evidence type="ECO:0000313" key="9">
    <source>
        <dbReference type="Proteomes" id="UP000007304"/>
    </source>
</evidence>
<keyword evidence="5" id="KW-0539">Nucleus</keyword>
<feature type="region of interest" description="Disordered" evidence="6">
    <location>
        <begin position="170"/>
        <end position="200"/>
    </location>
</feature>
<dbReference type="GeneID" id="20308902"/>
<dbReference type="Pfam" id="PF20636">
    <property type="entry name" value="SMN_G2-BD"/>
    <property type="match status" value="1"/>
</dbReference>